<proteinExistence type="predicted"/>
<name>A0A2N0A4L4_9LEPT</name>
<accession>A0A2N0A4L4</accession>
<reference evidence="1 2" key="1">
    <citation type="submission" date="2017-07" db="EMBL/GenBank/DDBJ databases">
        <title>Leptospira spp. isolated from tropical soils.</title>
        <authorList>
            <person name="Thibeaux R."/>
            <person name="Iraola G."/>
            <person name="Ferres I."/>
            <person name="Bierque E."/>
            <person name="Girault D."/>
            <person name="Soupe-Gilbert M.-E."/>
            <person name="Picardeau M."/>
            <person name="Goarant C."/>
        </authorList>
    </citation>
    <scope>NUCLEOTIDE SEQUENCE [LARGE SCALE GENOMIC DNA]</scope>
    <source>
        <strain evidence="1 2">ES4-C-A1</strain>
    </source>
</reference>
<protein>
    <submittedName>
        <fullName evidence="1">Uncharacterized protein</fullName>
    </submittedName>
</protein>
<dbReference type="AlphaFoldDB" id="A0A2N0A4L4"/>
<organism evidence="1 2">
    <name type="scientific">Leptospira neocaledonica</name>
    <dbReference type="NCBI Taxonomy" id="2023192"/>
    <lineage>
        <taxon>Bacteria</taxon>
        <taxon>Pseudomonadati</taxon>
        <taxon>Spirochaetota</taxon>
        <taxon>Spirochaetia</taxon>
        <taxon>Leptospirales</taxon>
        <taxon>Leptospiraceae</taxon>
        <taxon>Leptospira</taxon>
    </lineage>
</organism>
<dbReference type="EMBL" id="NPEA01000001">
    <property type="protein sequence ID" value="PJZ79073.1"/>
    <property type="molecule type" value="Genomic_DNA"/>
</dbReference>
<evidence type="ECO:0000313" key="2">
    <source>
        <dbReference type="Proteomes" id="UP000231843"/>
    </source>
</evidence>
<sequence length="99" mass="11826">MQLSRQILDYLENGPNRGFWNLFSKRYGSYTLRSQAVCVKYLQCSSFDKMTLDNIHCPNRKKSQEYLLESRFKVIRNELPFFFRSGIYPAYKEMVSLGY</sequence>
<dbReference type="Proteomes" id="UP000231843">
    <property type="component" value="Unassembled WGS sequence"/>
</dbReference>
<evidence type="ECO:0000313" key="1">
    <source>
        <dbReference type="EMBL" id="PJZ79073.1"/>
    </source>
</evidence>
<keyword evidence="2" id="KW-1185">Reference proteome</keyword>
<comment type="caution">
    <text evidence="1">The sequence shown here is derived from an EMBL/GenBank/DDBJ whole genome shotgun (WGS) entry which is preliminary data.</text>
</comment>
<gene>
    <name evidence="1" type="ORF">CH365_02300</name>
</gene>